<dbReference type="InterPro" id="IPR035906">
    <property type="entry name" value="MetI-like_sf"/>
</dbReference>
<reference evidence="9 10" key="1">
    <citation type="submission" date="2018-03" db="EMBL/GenBank/DDBJ databases">
        <title>Rhodobacter blasticus.</title>
        <authorList>
            <person name="Meyer T.E."/>
            <person name="Miller S."/>
            <person name="Lodha T."/>
            <person name="Gandham S."/>
            <person name="Chintalapati S."/>
            <person name="Chintalapati V.R."/>
        </authorList>
    </citation>
    <scope>NUCLEOTIDE SEQUENCE [LARGE SCALE GENOMIC DNA]</scope>
    <source>
        <strain evidence="9 10">DSM 2131</strain>
    </source>
</reference>
<dbReference type="InterPro" id="IPR000515">
    <property type="entry name" value="MetI-like"/>
</dbReference>
<accession>A0A2T4J692</accession>
<dbReference type="CDD" id="cd06261">
    <property type="entry name" value="TM_PBP2"/>
    <property type="match status" value="1"/>
</dbReference>
<evidence type="ECO:0000256" key="5">
    <source>
        <dbReference type="ARBA" id="ARBA00022989"/>
    </source>
</evidence>
<evidence type="ECO:0000256" key="7">
    <source>
        <dbReference type="SAM" id="Phobius"/>
    </source>
</evidence>
<feature type="transmembrane region" description="Helical" evidence="7">
    <location>
        <begin position="501"/>
        <end position="527"/>
    </location>
</feature>
<evidence type="ECO:0000256" key="2">
    <source>
        <dbReference type="ARBA" id="ARBA00022448"/>
    </source>
</evidence>
<feature type="domain" description="ABC transmembrane type-1" evidence="8">
    <location>
        <begin position="31"/>
        <end position="247"/>
    </location>
</feature>
<keyword evidence="6 7" id="KW-0472">Membrane</keyword>
<dbReference type="PANTHER" id="PTHR30183:SF6">
    <property type="entry name" value="INNER MEMBRANE ABC TRANSPORTER PERMEASE PROTEIN YNJC"/>
    <property type="match status" value="1"/>
</dbReference>
<protein>
    <submittedName>
        <fullName evidence="9">ABC transporter permease</fullName>
    </submittedName>
</protein>
<feature type="transmembrane region" description="Helical" evidence="7">
    <location>
        <begin position="39"/>
        <end position="60"/>
    </location>
</feature>
<proteinExistence type="predicted"/>
<keyword evidence="3" id="KW-1003">Cell membrane</keyword>
<dbReference type="GO" id="GO:0005886">
    <property type="term" value="C:plasma membrane"/>
    <property type="evidence" value="ECO:0007669"/>
    <property type="project" value="UniProtKB-SubCell"/>
</dbReference>
<feature type="transmembrane region" description="Helical" evidence="7">
    <location>
        <begin position="368"/>
        <end position="387"/>
    </location>
</feature>
<comment type="caution">
    <text evidence="9">The sequence shown here is derived from an EMBL/GenBank/DDBJ whole genome shotgun (WGS) entry which is preliminary data.</text>
</comment>
<gene>
    <name evidence="9" type="ORF">C5F44_14130</name>
</gene>
<organism evidence="9 10">
    <name type="scientific">Fuscovulum blasticum DSM 2131</name>
    <dbReference type="NCBI Taxonomy" id="1188250"/>
    <lineage>
        <taxon>Bacteria</taxon>
        <taxon>Pseudomonadati</taxon>
        <taxon>Pseudomonadota</taxon>
        <taxon>Alphaproteobacteria</taxon>
        <taxon>Rhodobacterales</taxon>
        <taxon>Paracoccaceae</taxon>
        <taxon>Pseudogemmobacter</taxon>
    </lineage>
</organism>
<feature type="transmembrane region" description="Helical" evidence="7">
    <location>
        <begin position="336"/>
        <end position="356"/>
    </location>
</feature>
<feature type="transmembrane region" description="Helical" evidence="7">
    <location>
        <begin position="183"/>
        <end position="203"/>
    </location>
</feature>
<keyword evidence="5 7" id="KW-1133">Transmembrane helix</keyword>
<dbReference type="RefSeq" id="WP_107674249.1">
    <property type="nucleotide sequence ID" value="NZ_PZKE01000015.1"/>
</dbReference>
<sequence length="535" mass="54878">MAVPVAAGLAATLGPALAPGALSALLAWPGLPRAVMLSLTTGLASTTLALAITLLILATLRGTRAFAALLRLLSPLLSVPHAAAALGLAFLIAPSGWIARALSPWATGWSQAPDLLILNDPAGLSLTLGLVAKEVPFLLLMALAAWPQIAAPSRLTLAQTLGYGQTAAFAFTVLPPLYRQLRLPVYAVLAYAMTSVEMGMILGPNLPPPLSVQVAGWMTEASLAQRGTAAAGAALQLVLVLAALALWRGAEIAARHGLTGMATAGLRLPGLDAPARLLALAGGAAVTAGLIAGLAGLALWSVAGLWRFPAALPESLSLATWARAAPTLGPITGNTLGLALGSAGLALILAIACLEAEHRFRLRPSAPALWLLWLPLIVPQITFLPGLHRLALELGAGGFAATLAGHLVFVLPYVFLSLAPAWRALDPRFATLAASLGASPGRSLWAIRLPLLLRPLLTAFAVGFAVSVGQYLATLLLSGGRIATLTTEAVSLSSGGNRRLIGVYALLQMALPALVFALALLGPALLYRNRRGMAA</sequence>
<keyword evidence="2" id="KW-0813">Transport</keyword>
<name>A0A2T4J692_FUSBL</name>
<keyword evidence="4 7" id="KW-0812">Transmembrane</keyword>
<dbReference type="Gene3D" id="1.10.3720.10">
    <property type="entry name" value="MetI-like"/>
    <property type="match status" value="2"/>
</dbReference>
<feature type="transmembrane region" description="Helical" evidence="7">
    <location>
        <begin position="223"/>
        <end position="247"/>
    </location>
</feature>
<feature type="domain" description="ABC transmembrane type-1" evidence="8">
    <location>
        <begin position="332"/>
        <end position="522"/>
    </location>
</feature>
<comment type="subcellular location">
    <subcellularLocation>
        <location evidence="1">Cell membrane</location>
        <topology evidence="1">Multi-pass membrane protein</topology>
    </subcellularLocation>
</comment>
<evidence type="ECO:0000256" key="6">
    <source>
        <dbReference type="ARBA" id="ARBA00023136"/>
    </source>
</evidence>
<dbReference type="Proteomes" id="UP000241362">
    <property type="component" value="Unassembled WGS sequence"/>
</dbReference>
<evidence type="ECO:0000313" key="10">
    <source>
        <dbReference type="Proteomes" id="UP000241362"/>
    </source>
</evidence>
<dbReference type="SUPFAM" id="SSF161098">
    <property type="entry name" value="MetI-like"/>
    <property type="match status" value="2"/>
</dbReference>
<dbReference type="EMBL" id="PZKE01000015">
    <property type="protein sequence ID" value="PTE13358.1"/>
    <property type="molecule type" value="Genomic_DNA"/>
</dbReference>
<dbReference type="GO" id="GO:0055085">
    <property type="term" value="P:transmembrane transport"/>
    <property type="evidence" value="ECO:0007669"/>
    <property type="project" value="InterPro"/>
</dbReference>
<evidence type="ECO:0000313" key="9">
    <source>
        <dbReference type="EMBL" id="PTE13358.1"/>
    </source>
</evidence>
<feature type="transmembrane region" description="Helical" evidence="7">
    <location>
        <begin position="451"/>
        <end position="473"/>
    </location>
</feature>
<keyword evidence="10" id="KW-1185">Reference proteome</keyword>
<dbReference type="PROSITE" id="PS50928">
    <property type="entry name" value="ABC_TM1"/>
    <property type="match status" value="2"/>
</dbReference>
<dbReference type="PANTHER" id="PTHR30183">
    <property type="entry name" value="MOLYBDENUM TRANSPORT SYSTEM PERMEASE PROTEIN MODB"/>
    <property type="match status" value="1"/>
</dbReference>
<evidence type="ECO:0000256" key="1">
    <source>
        <dbReference type="ARBA" id="ARBA00004651"/>
    </source>
</evidence>
<feature type="transmembrane region" description="Helical" evidence="7">
    <location>
        <begin position="277"/>
        <end position="303"/>
    </location>
</feature>
<evidence type="ECO:0000256" key="3">
    <source>
        <dbReference type="ARBA" id="ARBA00022475"/>
    </source>
</evidence>
<evidence type="ECO:0000259" key="8">
    <source>
        <dbReference type="PROSITE" id="PS50928"/>
    </source>
</evidence>
<feature type="transmembrane region" description="Helical" evidence="7">
    <location>
        <begin position="81"/>
        <end position="102"/>
    </location>
</feature>
<evidence type="ECO:0000256" key="4">
    <source>
        <dbReference type="ARBA" id="ARBA00022692"/>
    </source>
</evidence>
<dbReference type="AlphaFoldDB" id="A0A2T4J692"/>
<feature type="transmembrane region" description="Helical" evidence="7">
    <location>
        <begin position="399"/>
        <end position="419"/>
    </location>
</feature>